<dbReference type="AlphaFoldDB" id="A0A9X5RTP1"/>
<keyword evidence="1" id="KW-1133">Transmembrane helix</keyword>
<feature type="transmembrane region" description="Helical" evidence="1">
    <location>
        <begin position="44"/>
        <end position="65"/>
    </location>
</feature>
<organism evidence="2 3">
    <name type="scientific">Bacillus thuringiensis</name>
    <dbReference type="NCBI Taxonomy" id="1428"/>
    <lineage>
        <taxon>Bacteria</taxon>
        <taxon>Bacillati</taxon>
        <taxon>Bacillota</taxon>
        <taxon>Bacilli</taxon>
        <taxon>Bacillales</taxon>
        <taxon>Bacillaceae</taxon>
        <taxon>Bacillus</taxon>
        <taxon>Bacillus cereus group</taxon>
    </lineage>
</organism>
<accession>A0A9X5RTP1</accession>
<comment type="caution">
    <text evidence="2">The sequence shown here is derived from an EMBL/GenBank/DDBJ whole genome shotgun (WGS) entry which is preliminary data.</text>
</comment>
<reference evidence="2 3" key="1">
    <citation type="submission" date="2016-04" db="EMBL/GenBank/DDBJ databases">
        <title>Bacillus thuringiensis and Bacillus weihenstephanensis as novel biocontrol agents of wilt causing Verticillium species.</title>
        <authorList>
            <person name="Hollensteiner J."/>
            <person name="Wemheuer F."/>
            <person name="Harting R."/>
            <person name="Kolarzyk A."/>
            <person name="Diaz-Valerio S."/>
            <person name="Poehlein A."/>
            <person name="Brzuszkiewicz E."/>
            <person name="Nesemann K."/>
            <person name="Braus-Stromeyer S."/>
            <person name="Braus G."/>
            <person name="Daniel R."/>
            <person name="Liesegang H."/>
        </authorList>
    </citation>
    <scope>NUCLEOTIDE SEQUENCE [LARGE SCALE GENOMIC DNA]</scope>
    <source>
        <strain evidence="2 3">GOE4</strain>
    </source>
</reference>
<protein>
    <submittedName>
        <fullName evidence="2">Uncharacterized protein</fullName>
    </submittedName>
</protein>
<evidence type="ECO:0000313" key="3">
    <source>
        <dbReference type="Proteomes" id="UP000175994"/>
    </source>
</evidence>
<proteinExistence type="predicted"/>
<keyword evidence="1" id="KW-0472">Membrane</keyword>
<gene>
    <name evidence="2" type="ORF">BTGOE4_24320</name>
</gene>
<dbReference type="Proteomes" id="UP000175994">
    <property type="component" value="Unassembled WGS sequence"/>
</dbReference>
<evidence type="ECO:0000256" key="1">
    <source>
        <dbReference type="SAM" id="Phobius"/>
    </source>
</evidence>
<name>A0A9X5RTP1_BACTU</name>
<sequence length="102" mass="11451">MKHNINLWSFIFSFICIGLFLLYLEIGSIASSETKLFIMNSLPIHPLFFLLVLTIGTFFAGMKGFSKIDNWVAMLRSIATVLLTLLLSVFLTLTLIIGYALS</sequence>
<dbReference type="RefSeq" id="WP_043310152.1">
    <property type="nucleotide sequence ID" value="NZ_JAXOVY010000002.1"/>
</dbReference>
<keyword evidence="1" id="KW-0812">Transmembrane</keyword>
<feature type="transmembrane region" description="Helical" evidence="1">
    <location>
        <begin position="77"/>
        <end position="101"/>
    </location>
</feature>
<feature type="transmembrane region" description="Helical" evidence="1">
    <location>
        <begin position="7"/>
        <end position="24"/>
    </location>
</feature>
<dbReference type="EMBL" id="LXLI01000019">
    <property type="protein sequence ID" value="OFC93437.1"/>
    <property type="molecule type" value="Genomic_DNA"/>
</dbReference>
<evidence type="ECO:0000313" key="2">
    <source>
        <dbReference type="EMBL" id="OFC93437.1"/>
    </source>
</evidence>